<dbReference type="AlphaFoldDB" id="W4KI86"/>
<feature type="compositionally biased region" description="Acidic residues" evidence="1">
    <location>
        <begin position="161"/>
        <end position="174"/>
    </location>
</feature>
<dbReference type="OrthoDB" id="2497589at2759"/>
<feature type="compositionally biased region" description="Basic and acidic residues" evidence="1">
    <location>
        <begin position="135"/>
        <end position="146"/>
    </location>
</feature>
<name>W4KI86_HETIT</name>
<feature type="region of interest" description="Disordered" evidence="1">
    <location>
        <begin position="131"/>
        <end position="174"/>
    </location>
</feature>
<proteinExistence type="predicted"/>
<dbReference type="HOGENOM" id="CLU_100697_0_0_1"/>
<evidence type="ECO:0000313" key="3">
    <source>
        <dbReference type="Proteomes" id="UP000030671"/>
    </source>
</evidence>
<evidence type="ECO:0000313" key="2">
    <source>
        <dbReference type="EMBL" id="ETW85409.1"/>
    </source>
</evidence>
<feature type="region of interest" description="Disordered" evidence="1">
    <location>
        <begin position="1"/>
        <end position="40"/>
    </location>
</feature>
<evidence type="ECO:0000256" key="1">
    <source>
        <dbReference type="SAM" id="MobiDB-lite"/>
    </source>
</evidence>
<dbReference type="GeneID" id="20669864"/>
<organism evidence="2 3">
    <name type="scientific">Heterobasidion irregulare (strain TC 32-1)</name>
    <dbReference type="NCBI Taxonomy" id="747525"/>
    <lineage>
        <taxon>Eukaryota</taxon>
        <taxon>Fungi</taxon>
        <taxon>Dikarya</taxon>
        <taxon>Basidiomycota</taxon>
        <taxon>Agaricomycotina</taxon>
        <taxon>Agaricomycetes</taxon>
        <taxon>Russulales</taxon>
        <taxon>Bondarzewiaceae</taxon>
        <taxon>Heterobasidion</taxon>
        <taxon>Heterobasidion annosum species complex</taxon>
    </lineage>
</organism>
<keyword evidence="3" id="KW-1185">Reference proteome</keyword>
<dbReference type="eggNOG" id="ENOG502SS2A">
    <property type="taxonomic scope" value="Eukaryota"/>
</dbReference>
<dbReference type="STRING" id="747525.W4KI86"/>
<accession>W4KI86</accession>
<dbReference type="EMBL" id="KI925455">
    <property type="protein sequence ID" value="ETW85409.1"/>
    <property type="molecule type" value="Genomic_DNA"/>
</dbReference>
<reference evidence="2 3" key="1">
    <citation type="journal article" date="2012" name="New Phytol.">
        <title>Insight into trade-off between wood decay and parasitism from the genome of a fungal forest pathogen.</title>
        <authorList>
            <person name="Olson A."/>
            <person name="Aerts A."/>
            <person name="Asiegbu F."/>
            <person name="Belbahri L."/>
            <person name="Bouzid O."/>
            <person name="Broberg A."/>
            <person name="Canback B."/>
            <person name="Coutinho P.M."/>
            <person name="Cullen D."/>
            <person name="Dalman K."/>
            <person name="Deflorio G."/>
            <person name="van Diepen L.T."/>
            <person name="Dunand C."/>
            <person name="Duplessis S."/>
            <person name="Durling M."/>
            <person name="Gonthier P."/>
            <person name="Grimwood J."/>
            <person name="Fossdal C.G."/>
            <person name="Hansson D."/>
            <person name="Henrissat B."/>
            <person name="Hietala A."/>
            <person name="Himmelstrand K."/>
            <person name="Hoffmeister D."/>
            <person name="Hogberg N."/>
            <person name="James T.Y."/>
            <person name="Karlsson M."/>
            <person name="Kohler A."/>
            <person name="Kues U."/>
            <person name="Lee Y.H."/>
            <person name="Lin Y.C."/>
            <person name="Lind M."/>
            <person name="Lindquist E."/>
            <person name="Lombard V."/>
            <person name="Lucas S."/>
            <person name="Lunden K."/>
            <person name="Morin E."/>
            <person name="Murat C."/>
            <person name="Park J."/>
            <person name="Raffaello T."/>
            <person name="Rouze P."/>
            <person name="Salamov A."/>
            <person name="Schmutz J."/>
            <person name="Solheim H."/>
            <person name="Stahlberg J."/>
            <person name="Velez H."/>
            <person name="de Vries R.P."/>
            <person name="Wiebenga A."/>
            <person name="Woodward S."/>
            <person name="Yakovlev I."/>
            <person name="Garbelotto M."/>
            <person name="Martin F."/>
            <person name="Grigoriev I.V."/>
            <person name="Stenlid J."/>
        </authorList>
    </citation>
    <scope>NUCLEOTIDE SEQUENCE [LARGE SCALE GENOMIC DNA]</scope>
    <source>
        <strain evidence="2 3">TC 32-1</strain>
    </source>
</reference>
<gene>
    <name evidence="2" type="ORF">HETIRDRAFT_311361</name>
</gene>
<feature type="non-terminal residue" evidence="2">
    <location>
        <position position="1"/>
    </location>
</feature>
<dbReference type="RefSeq" id="XP_009542272.1">
    <property type="nucleotide sequence ID" value="XM_009543977.1"/>
</dbReference>
<dbReference type="KEGG" id="hir:HETIRDRAFT_311361"/>
<sequence>GRKRKTDEAGMATRGSAKAARVSVSPDSKAKGGKRGPKANLAASQFKARALPLHINVTNTPPSIADGESAPATSVDPGFIGTTTLLPSTFSTGSYGWKGSKRITIELPNPDSGDDSKEKVHVMLTINATVMGSKNAKEEPEGKGGEEVEVAEEEGAKGESLDEGNEAAVAEEAE</sequence>
<dbReference type="InParanoid" id="W4KI86"/>
<dbReference type="Proteomes" id="UP000030671">
    <property type="component" value="Unassembled WGS sequence"/>
</dbReference>
<protein>
    <submittedName>
        <fullName evidence="2">Uncharacterized protein</fullName>
    </submittedName>
</protein>